<proteinExistence type="predicted"/>
<keyword evidence="2" id="KW-1185">Reference proteome</keyword>
<evidence type="ECO:0008006" key="3">
    <source>
        <dbReference type="Google" id="ProtNLM"/>
    </source>
</evidence>
<sequence length="228" mass="26869">MKNIILHCGMHKTGTTSIQHFLMENNAVLNKKNMDYYKGIHIPSNHVELHTSSLRPERMTPFKLSMPIDNYEKYRKDIELSILTYLSETPFDTCIFSAEGNSYIRYEDEMNRLLALFPGCQITIVICFRNKEDYFISYQKEMKKHNPPPSDDRNNFAYSGKDHWLMDYDEKRQFFIDSVGKDNVLFMDYDKAIARDGNIIPEFLRTIGVLELFNGEPWGNYFQNKTLI</sequence>
<gene>
    <name evidence="1" type="ORF">DAQ1742_03660</name>
</gene>
<evidence type="ECO:0000313" key="1">
    <source>
        <dbReference type="EMBL" id="SLM64454.1"/>
    </source>
</evidence>
<protein>
    <recommendedName>
        <fullName evidence="3">Sulfotransferase family protein</fullName>
    </recommendedName>
</protein>
<dbReference type="AlphaFoldDB" id="A0A375AEC7"/>
<dbReference type="EMBL" id="LT615367">
    <property type="protein sequence ID" value="SLM64454.1"/>
    <property type="molecule type" value="Genomic_DNA"/>
</dbReference>
<dbReference type="InterPro" id="IPR027417">
    <property type="entry name" value="P-loop_NTPase"/>
</dbReference>
<reference evidence="1 2" key="1">
    <citation type="submission" date="2016-09" db="EMBL/GenBank/DDBJ databases">
        <authorList>
            <person name="Reverchon S."/>
            <person name="Nasser W."/>
            <person name="Leonard S."/>
            <person name="Brochier C."/>
            <person name="Duprey A."/>
        </authorList>
    </citation>
    <scope>NUCLEOTIDE SEQUENCE [LARGE SCALE GENOMIC DNA]</scope>
    <source>
        <strain evidence="1 2">174/2</strain>
    </source>
</reference>
<dbReference type="Proteomes" id="UP000294820">
    <property type="component" value="Chromosome 1"/>
</dbReference>
<evidence type="ECO:0000313" key="2">
    <source>
        <dbReference type="Proteomes" id="UP000294820"/>
    </source>
</evidence>
<dbReference type="SUPFAM" id="SSF52540">
    <property type="entry name" value="P-loop containing nucleoside triphosphate hydrolases"/>
    <property type="match status" value="1"/>
</dbReference>
<dbReference type="KEGG" id="daq:DAQ1742_03660"/>
<dbReference type="Gene3D" id="3.40.50.300">
    <property type="entry name" value="P-loop containing nucleotide triphosphate hydrolases"/>
    <property type="match status" value="1"/>
</dbReference>
<name>A0A375AEC7_9GAMM</name>
<organism evidence="1 2">
    <name type="scientific">Dickeya aquatica</name>
    <dbReference type="NCBI Taxonomy" id="1401087"/>
    <lineage>
        <taxon>Bacteria</taxon>
        <taxon>Pseudomonadati</taxon>
        <taxon>Pseudomonadota</taxon>
        <taxon>Gammaproteobacteria</taxon>
        <taxon>Enterobacterales</taxon>
        <taxon>Pectobacteriaceae</taxon>
        <taxon>Dickeya</taxon>
    </lineage>
</organism>
<dbReference type="RefSeq" id="WP_035344054.1">
    <property type="nucleotide sequence ID" value="NZ_LT615367.1"/>
</dbReference>
<accession>A0A375AEC7</accession>